<evidence type="ECO:0000259" key="1">
    <source>
        <dbReference type="Pfam" id="PF17919"/>
    </source>
</evidence>
<sequence length="119" mass="12768">MAYLSSIKEVRGFLGLTGYYRRFVKGYAQLASPLTDLLKKDSFVWSDAASAAFITLKRALSSVPVLALPNFAKIFSIETNPSGTSIGAVLCQEGHPIRGVSRGGVAGSREPMLPPLDHI</sequence>
<dbReference type="InterPro" id="IPR043502">
    <property type="entry name" value="DNA/RNA_pol_sf"/>
</dbReference>
<dbReference type="PANTHER" id="PTHR33064:SF37">
    <property type="entry name" value="RIBONUCLEASE H"/>
    <property type="match status" value="1"/>
</dbReference>
<dbReference type="Gene3D" id="3.30.70.270">
    <property type="match status" value="1"/>
</dbReference>
<keyword evidence="3" id="KW-1185">Reference proteome</keyword>
<dbReference type="EMBL" id="CP133614">
    <property type="protein sequence ID" value="WMV19838.1"/>
    <property type="molecule type" value="Genomic_DNA"/>
</dbReference>
<dbReference type="InterPro" id="IPR043128">
    <property type="entry name" value="Rev_trsase/Diguanyl_cyclase"/>
</dbReference>
<feature type="domain" description="Reverse transcriptase/retrotransposon-derived protein RNase H-like" evidence="1">
    <location>
        <begin position="45"/>
        <end position="95"/>
    </location>
</feature>
<reference evidence="2" key="1">
    <citation type="submission" date="2023-08" db="EMBL/GenBank/DDBJ databases">
        <title>A de novo genome assembly of Solanum verrucosum Schlechtendal, a Mexican diploid species geographically isolated from the other diploid A-genome species in potato relatives.</title>
        <authorList>
            <person name="Hosaka K."/>
        </authorList>
    </citation>
    <scope>NUCLEOTIDE SEQUENCE</scope>
    <source>
        <tissue evidence="2">Young leaves</tissue>
    </source>
</reference>
<gene>
    <name evidence="2" type="ORF">MTR67_013223</name>
</gene>
<organism evidence="2 3">
    <name type="scientific">Solanum verrucosum</name>
    <dbReference type="NCBI Taxonomy" id="315347"/>
    <lineage>
        <taxon>Eukaryota</taxon>
        <taxon>Viridiplantae</taxon>
        <taxon>Streptophyta</taxon>
        <taxon>Embryophyta</taxon>
        <taxon>Tracheophyta</taxon>
        <taxon>Spermatophyta</taxon>
        <taxon>Magnoliopsida</taxon>
        <taxon>eudicotyledons</taxon>
        <taxon>Gunneridae</taxon>
        <taxon>Pentapetalae</taxon>
        <taxon>asterids</taxon>
        <taxon>lamiids</taxon>
        <taxon>Solanales</taxon>
        <taxon>Solanaceae</taxon>
        <taxon>Solanoideae</taxon>
        <taxon>Solaneae</taxon>
        <taxon>Solanum</taxon>
    </lineage>
</organism>
<protein>
    <recommendedName>
        <fullName evidence="1">Reverse transcriptase/retrotransposon-derived protein RNase H-like domain-containing protein</fullName>
    </recommendedName>
</protein>
<dbReference type="SUPFAM" id="SSF56672">
    <property type="entry name" value="DNA/RNA polymerases"/>
    <property type="match status" value="1"/>
</dbReference>
<dbReference type="AlphaFoldDB" id="A0AAF0TLQ7"/>
<name>A0AAF0TLQ7_SOLVR</name>
<dbReference type="InterPro" id="IPR051320">
    <property type="entry name" value="Viral_Replic_Matur_Polypro"/>
</dbReference>
<proteinExistence type="predicted"/>
<accession>A0AAF0TLQ7</accession>
<dbReference type="FunFam" id="3.30.70.270:FF:000020">
    <property type="entry name" value="Transposon Tf2-6 polyprotein-like Protein"/>
    <property type="match status" value="1"/>
</dbReference>
<dbReference type="InterPro" id="IPR041577">
    <property type="entry name" value="RT_RNaseH_2"/>
</dbReference>
<evidence type="ECO:0000313" key="3">
    <source>
        <dbReference type="Proteomes" id="UP001234989"/>
    </source>
</evidence>
<dbReference type="PANTHER" id="PTHR33064">
    <property type="entry name" value="POL PROTEIN"/>
    <property type="match status" value="1"/>
</dbReference>
<dbReference type="Proteomes" id="UP001234989">
    <property type="component" value="Chromosome 3"/>
</dbReference>
<evidence type="ECO:0000313" key="2">
    <source>
        <dbReference type="EMBL" id="WMV19838.1"/>
    </source>
</evidence>
<dbReference type="Pfam" id="PF17919">
    <property type="entry name" value="RT_RNaseH_2"/>
    <property type="match status" value="1"/>
</dbReference>